<evidence type="ECO:0008006" key="3">
    <source>
        <dbReference type="Google" id="ProtNLM"/>
    </source>
</evidence>
<proteinExistence type="predicted"/>
<evidence type="ECO:0000313" key="1">
    <source>
        <dbReference type="EMBL" id="EFK54805.1"/>
    </source>
</evidence>
<dbReference type="EMBL" id="ACLJ02000001">
    <property type="protein sequence ID" value="EFK54805.1"/>
    <property type="molecule type" value="Genomic_DNA"/>
</dbReference>
<name>D7WAC4_9CORY</name>
<dbReference type="Proteomes" id="UP000004208">
    <property type="component" value="Unassembled WGS sequence"/>
</dbReference>
<dbReference type="STRING" id="585529.HMPREF0291_10063"/>
<protein>
    <recommendedName>
        <fullName evidence="3">Abi-like protein</fullName>
    </recommendedName>
</protein>
<dbReference type="eggNOG" id="ENOG5031E2T">
    <property type="taxonomic scope" value="Bacteria"/>
</dbReference>
<dbReference type="HOGENOM" id="CLU_067089_2_0_11"/>
<dbReference type="AlphaFoldDB" id="D7WAC4"/>
<organism evidence="1 2">
    <name type="scientific">Corynebacterium genitalium ATCC 33030</name>
    <dbReference type="NCBI Taxonomy" id="585529"/>
    <lineage>
        <taxon>Bacteria</taxon>
        <taxon>Bacillati</taxon>
        <taxon>Actinomycetota</taxon>
        <taxon>Actinomycetes</taxon>
        <taxon>Mycobacteriales</taxon>
        <taxon>Corynebacteriaceae</taxon>
        <taxon>Corynebacterium</taxon>
    </lineage>
</organism>
<keyword evidence="2" id="KW-1185">Reference proteome</keyword>
<reference evidence="1" key="1">
    <citation type="submission" date="2010-06" db="EMBL/GenBank/DDBJ databases">
        <authorList>
            <person name="Muzny D."/>
            <person name="Qin X."/>
            <person name="Buhay C."/>
            <person name="Dugan-Rocha S."/>
            <person name="Ding Y."/>
            <person name="Chen G."/>
            <person name="Hawes A."/>
            <person name="Holder M."/>
            <person name="Jhangiani S."/>
            <person name="Johnson A."/>
            <person name="Khan Z."/>
            <person name="Li Z."/>
            <person name="Liu W."/>
            <person name="Liu X."/>
            <person name="Perez L."/>
            <person name="Shen H."/>
            <person name="Wang Q."/>
            <person name="Watt J."/>
            <person name="Xi L."/>
            <person name="Xin Y."/>
            <person name="Zhou J."/>
            <person name="Deng J."/>
            <person name="Jiang H."/>
            <person name="Liu Y."/>
            <person name="Qu J."/>
            <person name="Song X.-Z."/>
            <person name="Zhang L."/>
            <person name="Villasana D."/>
            <person name="Johnson A."/>
            <person name="Liu J."/>
            <person name="Liyanage D."/>
            <person name="Lorensuhewa L."/>
            <person name="Robinson T."/>
            <person name="Song A."/>
            <person name="Song B.-B."/>
            <person name="Dinh H."/>
            <person name="Thornton R."/>
            <person name="Coyle M."/>
            <person name="Francisco L."/>
            <person name="Jackson L."/>
            <person name="Javaid M."/>
            <person name="Korchina V."/>
            <person name="Kovar C."/>
            <person name="Mata R."/>
            <person name="Mathew T."/>
            <person name="Ngo R."/>
            <person name="Nguyen L."/>
            <person name="Nguyen N."/>
            <person name="Okwuonu G."/>
            <person name="Ongeri F."/>
            <person name="Pham C."/>
            <person name="Simmons D."/>
            <person name="Wilczek-Boney K."/>
            <person name="Hale W."/>
            <person name="Jakkamsetti A."/>
            <person name="Pham P."/>
            <person name="Ruth R."/>
            <person name="San Lucas F."/>
            <person name="Warren J."/>
            <person name="Zhang J."/>
            <person name="Zhao Z."/>
            <person name="Zhou C."/>
            <person name="Zhu D."/>
            <person name="Lee S."/>
            <person name="Bess C."/>
            <person name="Blankenburg K."/>
            <person name="Forbes L."/>
            <person name="Fu Q."/>
            <person name="Gubbala S."/>
            <person name="Hirani K."/>
            <person name="Jayaseelan J.C."/>
            <person name="Lara F."/>
            <person name="Munidasa M."/>
            <person name="Palculict T."/>
            <person name="Patil S."/>
            <person name="Pu L.-L."/>
            <person name="Saada N."/>
            <person name="Tang L."/>
            <person name="Weissenberger G."/>
            <person name="Zhu Y."/>
            <person name="Hemphill L."/>
            <person name="Shang Y."/>
            <person name="Youmans B."/>
            <person name="Ayvaz T."/>
            <person name="Ross M."/>
            <person name="Santibanez J."/>
            <person name="Aqrawi P."/>
            <person name="Gross S."/>
            <person name="Joshi V."/>
            <person name="Fowler G."/>
            <person name="Nazareth L."/>
            <person name="Reid J."/>
            <person name="Worley K."/>
            <person name="Petrosino J."/>
            <person name="Highlander S."/>
            <person name="Gibbs R."/>
        </authorList>
    </citation>
    <scope>NUCLEOTIDE SEQUENCE [LARGE SCALE GENOMIC DNA]</scope>
    <source>
        <strain evidence="1">ATCC 33030</strain>
    </source>
</reference>
<accession>D7WAC4</accession>
<gene>
    <name evidence="1" type="ORF">HMPREF0291_10063</name>
</gene>
<comment type="caution">
    <text evidence="1">The sequence shown here is derived from an EMBL/GenBank/DDBJ whole genome shotgun (WGS) entry which is preliminary data.</text>
</comment>
<evidence type="ECO:0000313" key="2">
    <source>
        <dbReference type="Proteomes" id="UP000004208"/>
    </source>
</evidence>
<dbReference type="RefSeq" id="WP_005286156.1">
    <property type="nucleotide sequence ID" value="NZ_CM000961.1"/>
</dbReference>
<sequence>MHGSEHGKLVLSALSEERTAKYLAQTGNNADRALSLYKWDSRLSAAMWSLISLFEVVLRNKLCDAIDAWSDSVTPPSNKQWIKEPKDNVREPLSKVSASIANSAKGKAAKAKELRDSGEGLIGGQHPRMGEPITRDDLIAQVTLTQWKENFFYRSPETQPDGEVKFFPDETRYNDLTRVYEAITEPALSAGPRPIDPDRASFLMHRINLLRNRIGHQESLIDIDCGRLRKEIFELLNCLDPAVLEHYSSNDPIPGILRDDPRKRRASS</sequence>